<comment type="subcellular location">
    <subcellularLocation>
        <location evidence="1">Cytoplasm</location>
        <location evidence="1">Cytoskeleton</location>
        <location evidence="1">Cilium axoneme</location>
    </subcellularLocation>
</comment>
<sequence length="376" mass="42898">MQLEKTTLFFDERHHGSFASQLAKSPGFTNGCLTKVVLQATSPNSTYTRREECWLLLPELQRAFSQSSMSITTLILGDLRFPCRVPPFESLLNIFPNLLHLEFRVNDFSMPNEWRYEKLPLFTQLRSLNITGCPREDPFTQPWKHFSYSDGGMAARQWPSFVSLNSLTIESINCLQLPCLHLLPSLQKLHIEILKLEWDGMETAGVVAGVRVIRSRGQADGTAEKAACVALRELCGGVPSFTCNTIRVREHYLDNAIAEVRPYSTSCSRLLHALSDNCTDPRRLPTFKRLDVSLADFLPSELSRLALYLQPFEEVFIRWCNDDSDLDWYDNCASKCTQKEAVRVFRNANISNIYVGGRVGQNQRYRGWEADAYFTC</sequence>
<keyword evidence="3" id="KW-1185">Reference proteome</keyword>
<organism evidence="2 3">
    <name type="scientific">Dunaliella salina</name>
    <name type="common">Green alga</name>
    <name type="synonym">Protococcus salinus</name>
    <dbReference type="NCBI Taxonomy" id="3046"/>
    <lineage>
        <taxon>Eukaryota</taxon>
        <taxon>Viridiplantae</taxon>
        <taxon>Chlorophyta</taxon>
        <taxon>core chlorophytes</taxon>
        <taxon>Chlorophyceae</taxon>
        <taxon>CS clade</taxon>
        <taxon>Chlamydomonadales</taxon>
        <taxon>Dunaliellaceae</taxon>
        <taxon>Dunaliella</taxon>
    </lineage>
</organism>
<evidence type="ECO:0000256" key="1">
    <source>
        <dbReference type="ARBA" id="ARBA00004430"/>
    </source>
</evidence>
<evidence type="ECO:0008006" key="4">
    <source>
        <dbReference type="Google" id="ProtNLM"/>
    </source>
</evidence>
<name>A0ABQ7FX75_DUNSA</name>
<dbReference type="Gene3D" id="3.80.10.10">
    <property type="entry name" value="Ribonuclease Inhibitor"/>
    <property type="match status" value="1"/>
</dbReference>
<dbReference type="InterPro" id="IPR032675">
    <property type="entry name" value="LRR_dom_sf"/>
</dbReference>
<accession>A0ABQ7FX75</accession>
<dbReference type="Proteomes" id="UP000815325">
    <property type="component" value="Unassembled WGS sequence"/>
</dbReference>
<evidence type="ECO:0000313" key="2">
    <source>
        <dbReference type="EMBL" id="KAF5826953.1"/>
    </source>
</evidence>
<comment type="caution">
    <text evidence="2">The sequence shown here is derived from an EMBL/GenBank/DDBJ whole genome shotgun (WGS) entry which is preliminary data.</text>
</comment>
<dbReference type="SUPFAM" id="SSF52058">
    <property type="entry name" value="L domain-like"/>
    <property type="match status" value="1"/>
</dbReference>
<dbReference type="EMBL" id="MU070644">
    <property type="protein sequence ID" value="KAF5826953.1"/>
    <property type="molecule type" value="Genomic_DNA"/>
</dbReference>
<gene>
    <name evidence="2" type="ORF">DUNSADRAFT_1671</name>
</gene>
<proteinExistence type="predicted"/>
<reference evidence="2" key="1">
    <citation type="submission" date="2017-08" db="EMBL/GenBank/DDBJ databases">
        <authorList>
            <person name="Polle J.E."/>
            <person name="Barry K."/>
            <person name="Cushman J."/>
            <person name="Schmutz J."/>
            <person name="Tran D."/>
            <person name="Hathwaick L.T."/>
            <person name="Yim W.C."/>
            <person name="Jenkins J."/>
            <person name="Mckie-Krisberg Z.M."/>
            <person name="Prochnik S."/>
            <person name="Lindquist E."/>
            <person name="Dockter R.B."/>
            <person name="Adam C."/>
            <person name="Molina H."/>
            <person name="Bunkerborg J."/>
            <person name="Jin E."/>
            <person name="Buchheim M."/>
            <person name="Magnuson J."/>
        </authorList>
    </citation>
    <scope>NUCLEOTIDE SEQUENCE</scope>
    <source>
        <strain evidence="2">CCAP 19/18</strain>
    </source>
</reference>
<protein>
    <recommendedName>
        <fullName evidence="4">Encoded protein</fullName>
    </recommendedName>
</protein>
<evidence type="ECO:0000313" key="3">
    <source>
        <dbReference type="Proteomes" id="UP000815325"/>
    </source>
</evidence>